<organism evidence="2 3">
    <name type="scientific">Trypanosoma rangeli SC58</name>
    <dbReference type="NCBI Taxonomy" id="429131"/>
    <lineage>
        <taxon>Eukaryota</taxon>
        <taxon>Discoba</taxon>
        <taxon>Euglenozoa</taxon>
        <taxon>Kinetoplastea</taxon>
        <taxon>Metakinetoplastina</taxon>
        <taxon>Trypanosomatida</taxon>
        <taxon>Trypanosomatidae</taxon>
        <taxon>Trypanosoma</taxon>
        <taxon>Herpetosoma</taxon>
    </lineage>
</organism>
<protein>
    <submittedName>
        <fullName evidence="2">Uncharacterized protein</fullName>
    </submittedName>
</protein>
<keyword evidence="3" id="KW-1185">Reference proteome</keyword>
<dbReference type="EMBL" id="AUPL01004204">
    <property type="protein sequence ID" value="ESL08099.1"/>
    <property type="molecule type" value="Genomic_DNA"/>
</dbReference>
<evidence type="ECO:0000313" key="2">
    <source>
        <dbReference type="EMBL" id="ESL08099.1"/>
    </source>
</evidence>
<name>A0A061IZK3_TRYRA</name>
<dbReference type="VEuPathDB" id="TriTrypDB:TRSC58_04204"/>
<evidence type="ECO:0000313" key="3">
    <source>
        <dbReference type="Proteomes" id="UP000031737"/>
    </source>
</evidence>
<gene>
    <name evidence="2" type="ORF">TRSC58_04204</name>
</gene>
<comment type="caution">
    <text evidence="2">The sequence shown here is derived from an EMBL/GenBank/DDBJ whole genome shotgun (WGS) entry which is preliminary data.</text>
</comment>
<dbReference type="OrthoDB" id="10514581at2759"/>
<accession>A0A061IZK3</accession>
<evidence type="ECO:0000256" key="1">
    <source>
        <dbReference type="SAM" id="MobiDB-lite"/>
    </source>
</evidence>
<sequence length="120" mass="13298">MSADGISGLPLDMRMHLWQERKKQKLMLIRREAQKMEEEEYRGVPISPRQRVQFLTERGIRCGPTVASGDATAPVRESHSSSGGGAAAAAARPVGHEETMLKALQALEHAERVSQYIMID</sequence>
<feature type="region of interest" description="Disordered" evidence="1">
    <location>
        <begin position="65"/>
        <end position="93"/>
    </location>
</feature>
<dbReference type="AlphaFoldDB" id="A0A061IZK3"/>
<proteinExistence type="predicted"/>
<dbReference type="Proteomes" id="UP000031737">
    <property type="component" value="Unassembled WGS sequence"/>
</dbReference>
<reference evidence="2 3" key="1">
    <citation type="submission" date="2013-07" db="EMBL/GenBank/DDBJ databases">
        <authorList>
            <person name="Stoco P.H."/>
            <person name="Wagner G."/>
            <person name="Gerber A."/>
            <person name="Zaha A."/>
            <person name="Thompson C."/>
            <person name="Bartholomeu D.C."/>
            <person name="Luckemeyer D.D."/>
            <person name="Bahia D."/>
            <person name="Loreto E."/>
            <person name="Prestes E.B."/>
            <person name="Lima F.M."/>
            <person name="Rodrigues-Luiz G."/>
            <person name="Vallejo G.A."/>
            <person name="Filho J.F."/>
            <person name="Monteiro K.M."/>
            <person name="Tyler K.M."/>
            <person name="de Almeida L.G."/>
            <person name="Ortiz M.F."/>
            <person name="Siervo M.A."/>
            <person name="de Moraes M.H."/>
            <person name="Cunha O.L."/>
            <person name="Mendonca-Neto R."/>
            <person name="Silva R."/>
            <person name="Teixeira S.M."/>
            <person name="Murta S.M."/>
            <person name="Sincero T.C."/>
            <person name="Mendes T.A."/>
            <person name="Urmenyi T.P."/>
            <person name="Silva V.G."/>
            <person name="da Rocha W.D."/>
            <person name="Andersson B."/>
            <person name="Romanha A.J."/>
            <person name="Steindel M."/>
            <person name="de Vasconcelos A.T."/>
            <person name="Grisard E.C."/>
        </authorList>
    </citation>
    <scope>NUCLEOTIDE SEQUENCE [LARGE SCALE GENOMIC DNA]</scope>
    <source>
        <strain evidence="2 3">SC58</strain>
    </source>
</reference>